<sequence length="342" mass="39182">MKKSLAMTADWNAIHSIQIAYTFQSTDQSWCVSKDIQGFSSVRAEFEERLVRHIAKSNKLAFTINRTATSLDIKTEQPFSQLVYDLLRLPQAHYPPMMEVSESSKIIAHVLRALNLNNINFTGDPGTVIGENGFLEGELINNIIIRIREAAKGNEYKTKSNERRKLINEQIRITERNIAKFFKKTPSLYVVRKTFCYKHDVVNNISLQETDGHLQRFINALISDLPDCHILGCWWKREYITEASYRYSVVIFINSSNTLCGESFVEIDSQWQLATDGIGVVCDYILSPYNGILGNVGSIGKEHDFYHSTLLSNMSGILKRDLYLRLKPHPDFKHFGMEMLSK</sequence>
<name>I3Y6N2_THIV6</name>
<dbReference type="OrthoDB" id="10011682at2"/>
<gene>
    <name evidence="1" type="ordered locus">Thivi_0593</name>
</gene>
<dbReference type="KEGG" id="tvi:Thivi_0593"/>
<dbReference type="AlphaFoldDB" id="I3Y6N2"/>
<dbReference type="Proteomes" id="UP000006062">
    <property type="component" value="Chromosome"/>
</dbReference>
<protein>
    <submittedName>
        <fullName evidence="1">Uncharacterized protein</fullName>
    </submittedName>
</protein>
<proteinExistence type="predicted"/>
<reference evidence="1 2" key="1">
    <citation type="submission" date="2012-06" db="EMBL/GenBank/DDBJ databases">
        <title>Complete sequence of Thiocystis violascens DSM 198.</title>
        <authorList>
            <consortium name="US DOE Joint Genome Institute"/>
            <person name="Lucas S."/>
            <person name="Han J."/>
            <person name="Lapidus A."/>
            <person name="Cheng J.-F."/>
            <person name="Goodwin L."/>
            <person name="Pitluck S."/>
            <person name="Peters L."/>
            <person name="Ovchinnikova G."/>
            <person name="Teshima H."/>
            <person name="Detter J.C."/>
            <person name="Han C."/>
            <person name="Tapia R."/>
            <person name="Land M."/>
            <person name="Hauser L."/>
            <person name="Kyrpides N."/>
            <person name="Ivanova N."/>
            <person name="Pagani I."/>
            <person name="Vogl K."/>
            <person name="Liu Z."/>
            <person name="Frigaard N.-U."/>
            <person name="Bryant D."/>
            <person name="Woyke T."/>
        </authorList>
    </citation>
    <scope>NUCLEOTIDE SEQUENCE [LARGE SCALE GENOMIC DNA]</scope>
    <source>
        <strain evidence="2">ATCC 17096 / DSM 198 / 6111</strain>
    </source>
</reference>
<dbReference type="eggNOG" id="ENOG5033J12">
    <property type="taxonomic scope" value="Bacteria"/>
</dbReference>
<keyword evidence="2" id="KW-1185">Reference proteome</keyword>
<accession>I3Y6N2</accession>
<evidence type="ECO:0000313" key="1">
    <source>
        <dbReference type="EMBL" id="AFL72650.1"/>
    </source>
</evidence>
<dbReference type="EMBL" id="CP003154">
    <property type="protein sequence ID" value="AFL72650.1"/>
    <property type="molecule type" value="Genomic_DNA"/>
</dbReference>
<evidence type="ECO:0000313" key="2">
    <source>
        <dbReference type="Proteomes" id="UP000006062"/>
    </source>
</evidence>
<dbReference type="HOGENOM" id="CLU_764291_0_0_6"/>
<organism evidence="1 2">
    <name type="scientific">Thiocystis violascens (strain ATCC 17096 / DSM 198 / 6111)</name>
    <name type="common">Chromatium violascens</name>
    <dbReference type="NCBI Taxonomy" id="765911"/>
    <lineage>
        <taxon>Bacteria</taxon>
        <taxon>Pseudomonadati</taxon>
        <taxon>Pseudomonadota</taxon>
        <taxon>Gammaproteobacteria</taxon>
        <taxon>Chromatiales</taxon>
        <taxon>Chromatiaceae</taxon>
        <taxon>Thiocystis</taxon>
    </lineage>
</organism>
<dbReference type="RefSeq" id="WP_014777147.1">
    <property type="nucleotide sequence ID" value="NC_018012.1"/>
</dbReference>